<accession>A0A0A8ZXG3</accession>
<reference evidence="1" key="1">
    <citation type="submission" date="2014-09" db="EMBL/GenBank/DDBJ databases">
        <authorList>
            <person name="Magalhaes I.L.F."/>
            <person name="Oliveira U."/>
            <person name="Santos F.R."/>
            <person name="Vidigal T.H.D.A."/>
            <person name="Brescovit A.D."/>
            <person name="Santos A.J."/>
        </authorList>
    </citation>
    <scope>NUCLEOTIDE SEQUENCE</scope>
    <source>
        <tissue evidence="1">Shoot tissue taken approximately 20 cm above the soil surface</tissue>
    </source>
</reference>
<protein>
    <submittedName>
        <fullName evidence="1">Uncharacterized protein</fullName>
    </submittedName>
</protein>
<name>A0A0A8ZXG3_ARUDO</name>
<reference evidence="1" key="2">
    <citation type="journal article" date="2015" name="Data Brief">
        <title>Shoot transcriptome of the giant reed, Arundo donax.</title>
        <authorList>
            <person name="Barrero R.A."/>
            <person name="Guerrero F.D."/>
            <person name="Moolhuijzen P."/>
            <person name="Goolsby J.A."/>
            <person name="Tidwell J."/>
            <person name="Bellgard S.E."/>
            <person name="Bellgard M.I."/>
        </authorList>
    </citation>
    <scope>NUCLEOTIDE SEQUENCE</scope>
    <source>
        <tissue evidence="1">Shoot tissue taken approximately 20 cm above the soil surface</tissue>
    </source>
</reference>
<proteinExistence type="predicted"/>
<organism evidence="1">
    <name type="scientific">Arundo donax</name>
    <name type="common">Giant reed</name>
    <name type="synonym">Donax arundinaceus</name>
    <dbReference type="NCBI Taxonomy" id="35708"/>
    <lineage>
        <taxon>Eukaryota</taxon>
        <taxon>Viridiplantae</taxon>
        <taxon>Streptophyta</taxon>
        <taxon>Embryophyta</taxon>
        <taxon>Tracheophyta</taxon>
        <taxon>Spermatophyta</taxon>
        <taxon>Magnoliopsida</taxon>
        <taxon>Liliopsida</taxon>
        <taxon>Poales</taxon>
        <taxon>Poaceae</taxon>
        <taxon>PACMAD clade</taxon>
        <taxon>Arundinoideae</taxon>
        <taxon>Arundineae</taxon>
        <taxon>Arundo</taxon>
    </lineage>
</organism>
<sequence>MPLKPSRVPRRVLRRSLSLKTPLSVLYLEPLSVSLPLRLCILV</sequence>
<evidence type="ECO:0000313" key="1">
    <source>
        <dbReference type="EMBL" id="JAD41455.1"/>
    </source>
</evidence>
<dbReference type="EMBL" id="GBRH01256440">
    <property type="protein sequence ID" value="JAD41455.1"/>
    <property type="molecule type" value="Transcribed_RNA"/>
</dbReference>
<dbReference type="AlphaFoldDB" id="A0A0A8ZXG3"/>